<keyword evidence="4" id="KW-0067">ATP-binding</keyword>
<feature type="region of interest" description="Disordered" evidence="5">
    <location>
        <begin position="435"/>
        <end position="489"/>
    </location>
</feature>
<organism evidence="7 8">
    <name type="scientific">Leishmania panamensis</name>
    <dbReference type="NCBI Taxonomy" id="5679"/>
    <lineage>
        <taxon>Eukaryota</taxon>
        <taxon>Discoba</taxon>
        <taxon>Euglenozoa</taxon>
        <taxon>Kinetoplastea</taxon>
        <taxon>Metakinetoplastina</taxon>
        <taxon>Trypanosomatida</taxon>
        <taxon>Trypanosomatidae</taxon>
        <taxon>Leishmaniinae</taxon>
        <taxon>Leishmania</taxon>
        <taxon>Leishmania guyanensis species complex</taxon>
    </lineage>
</organism>
<dbReference type="VEuPathDB" id="TriTrypDB:LPAL13_100006600"/>
<keyword evidence="4" id="KW-0547">Nucleotide-binding</keyword>
<evidence type="ECO:0000256" key="1">
    <source>
        <dbReference type="ARBA" id="ARBA00009283"/>
    </source>
</evidence>
<evidence type="ECO:0000256" key="6">
    <source>
        <dbReference type="SAM" id="Phobius"/>
    </source>
</evidence>
<dbReference type="Pfam" id="PF01150">
    <property type="entry name" value="GDA1_CD39"/>
    <property type="match status" value="1"/>
</dbReference>
<accession>A0A088RJK1</accession>
<evidence type="ECO:0000313" key="8">
    <source>
        <dbReference type="Proteomes" id="UP000063063"/>
    </source>
</evidence>
<feature type="transmembrane region" description="Helical" evidence="6">
    <location>
        <begin position="19"/>
        <end position="39"/>
    </location>
</feature>
<keyword evidence="6" id="KW-0472">Membrane</keyword>
<feature type="compositionally biased region" description="Low complexity" evidence="5">
    <location>
        <begin position="444"/>
        <end position="453"/>
    </location>
</feature>
<keyword evidence="6" id="KW-0812">Transmembrane</keyword>
<evidence type="ECO:0000313" key="7">
    <source>
        <dbReference type="EMBL" id="AIN96083.1"/>
    </source>
</evidence>
<evidence type="ECO:0000256" key="4">
    <source>
        <dbReference type="PIRSR" id="PIRSR600407-2"/>
    </source>
</evidence>
<dbReference type="RefSeq" id="XP_010696736.1">
    <property type="nucleotide sequence ID" value="XM_010698434.1"/>
</dbReference>
<dbReference type="GO" id="GO:0005524">
    <property type="term" value="F:ATP binding"/>
    <property type="evidence" value="ECO:0007669"/>
    <property type="project" value="UniProtKB-KW"/>
</dbReference>
<name>A0A088RJK1_LEIPA</name>
<evidence type="ECO:0000256" key="3">
    <source>
        <dbReference type="PIRSR" id="PIRSR600407-1"/>
    </source>
</evidence>
<dbReference type="OrthoDB" id="6372431at2759"/>
<dbReference type="EMBL" id="CP009379">
    <property type="protein sequence ID" value="AIN96083.1"/>
    <property type="molecule type" value="Genomic_DNA"/>
</dbReference>
<dbReference type="GO" id="GO:0004382">
    <property type="term" value="F:GDP phosphatase activity"/>
    <property type="evidence" value="ECO:0007669"/>
    <property type="project" value="UniProtKB-EC"/>
</dbReference>
<dbReference type="PANTHER" id="PTHR11782">
    <property type="entry name" value="ADENOSINE/GUANOSINE DIPHOSPHATASE"/>
    <property type="match status" value="1"/>
</dbReference>
<dbReference type="Gene3D" id="3.30.420.40">
    <property type="match status" value="1"/>
</dbReference>
<dbReference type="AlphaFoldDB" id="A0A088RJK1"/>
<dbReference type="VEuPathDB" id="TriTrypDB:LPMP_100140"/>
<feature type="binding site" evidence="4">
    <location>
        <begin position="376"/>
        <end position="380"/>
    </location>
    <ligand>
        <name>ATP</name>
        <dbReference type="ChEBI" id="CHEBI:30616"/>
    </ligand>
</feature>
<reference evidence="7 8" key="1">
    <citation type="journal article" date="2015" name="Sci. Rep.">
        <title>The genome of Leishmania panamensis: insights into genomics of the L. (Viannia) subgenus.</title>
        <authorList>
            <person name="Llanes A."/>
            <person name="Restrepo C.M."/>
            <person name="Vecchio G.D."/>
            <person name="Anguizola F.J."/>
            <person name="Lleonart R."/>
        </authorList>
    </citation>
    <scope>NUCLEOTIDE SEQUENCE [LARGE SCALE GENOMIC DNA]</scope>
    <source>
        <strain evidence="7 8">MHOM/PA/94/PSC-1</strain>
    </source>
</reference>
<keyword evidence="2 7" id="KW-0378">Hydrolase</keyword>
<evidence type="ECO:0000256" key="5">
    <source>
        <dbReference type="SAM" id="MobiDB-lite"/>
    </source>
</evidence>
<protein>
    <submittedName>
        <fullName evidence="7">Nucleoside phosphatase, putative</fullName>
        <ecNumber evidence="7">3.6.1.42</ecNumber>
    </submittedName>
</protein>
<gene>
    <name evidence="7" type="ORF">LPMP_100140</name>
</gene>
<sequence>MAVVGGVTADKPLRGMGRIVLGLFAVMLVAIVITAYQVGVSTANPRQSRHIQLAQNAVAKSEAMLTSCREANANLKNSGSVKGAQAIAEMARQKAELTSTVALERERVASARSLLQACEDGLASEHRTLFGTAHRNTTAHLLWLKQRRAHLKSEHEKLTEGPLGVVEPRRSSGIRAVQAALLQEIHPSTGLAGNGVENRKACMDAAAKYSVVFDIGSTGNRVHVYKYRVNPLTQISASAPDELSKIDLVGELFELNYKALSELNNPVQDAPEALWELFAKAKNFVPAELHACTPIEFKATAGLRMLGLEKATEILAGIRARYRKETFWLRGSAPVRILDSHEEGLMAWLTVNFLLGTFARNTEATASTAAIIDIGGGSTQIVFEPGEDTFYKMRADVRGSATLGGRSVKVYQHSYEGYGLHAATKALLFHIQGKRQERPDGGSATRATTTAQTSGDDSTPSVGNCVRNVGANDSKDEEDENMITDTAPPKTLPWLQLDTEAVDAFPCFAVGYEDQLGVRNTKRNDAGEPARHPDFQACANLFRDRLLKPVGLTCEEVNCGVAGVFQPPLANFTGDIYAFSFLFDLLAMANNSLAPVGAAVSNDKFEVKLPDLAKIGERHCAAFSLTRIAEATAKGGLGSLKPEYECMYYSYTYALLRYGYEVPEGRVLHVAKKISGYETAWPLGASLISVT</sequence>
<evidence type="ECO:0000256" key="2">
    <source>
        <dbReference type="ARBA" id="ARBA00022801"/>
    </source>
</evidence>
<comment type="similarity">
    <text evidence="1">Belongs to the GDA1/CD39 NTPase family.</text>
</comment>
<dbReference type="GeneID" id="22572750"/>
<proteinExistence type="inferred from homology"/>
<dbReference type="EC" id="3.6.1.42" evidence="7"/>
<dbReference type="Proteomes" id="UP000063063">
    <property type="component" value="Chromosome 10"/>
</dbReference>
<dbReference type="eggNOG" id="KOG1385">
    <property type="taxonomic scope" value="Eukaryota"/>
</dbReference>
<feature type="active site" description="Proton acceptor" evidence="3">
    <location>
        <position position="343"/>
    </location>
</feature>
<keyword evidence="8" id="KW-1185">Reference proteome</keyword>
<dbReference type="PANTHER" id="PTHR11782:SF127">
    <property type="entry name" value="NTPASE, ISOFORM F"/>
    <property type="match status" value="1"/>
</dbReference>
<dbReference type="KEGG" id="lpan:LPMP_100140"/>
<dbReference type="InterPro" id="IPR000407">
    <property type="entry name" value="GDA1_CD39_NTPase"/>
</dbReference>
<keyword evidence="6" id="KW-1133">Transmembrane helix</keyword>
<dbReference type="Gene3D" id="3.30.420.150">
    <property type="entry name" value="Exopolyphosphatase. Domain 2"/>
    <property type="match status" value="1"/>
</dbReference>